<evidence type="ECO:0000313" key="2">
    <source>
        <dbReference type="EMBL" id="JAP15275.1"/>
    </source>
</evidence>
<feature type="compositionally biased region" description="Basic and acidic residues" evidence="1">
    <location>
        <begin position="13"/>
        <end position="27"/>
    </location>
</feature>
<protein>
    <submittedName>
        <fullName evidence="2">Putative ovule protein</fullName>
    </submittedName>
</protein>
<feature type="region of interest" description="Disordered" evidence="1">
    <location>
        <begin position="1"/>
        <end position="32"/>
    </location>
</feature>
<dbReference type="PANTHER" id="PTHR10367:SF11">
    <property type="entry name" value="MRNA GUANYLYLTRANSFERASE"/>
    <property type="match status" value="1"/>
</dbReference>
<dbReference type="GO" id="GO:0006370">
    <property type="term" value="P:7-methylguanosine mRNA capping"/>
    <property type="evidence" value="ECO:0007669"/>
    <property type="project" value="TreeGrafter"/>
</dbReference>
<accession>A0A0V0H730</accession>
<dbReference type="InterPro" id="IPR051029">
    <property type="entry name" value="mRNA_Capping_Enz/RNA_Phosphat"/>
</dbReference>
<dbReference type="Gene3D" id="3.90.190.10">
    <property type="entry name" value="Protein tyrosine phosphatase superfamily"/>
    <property type="match status" value="1"/>
</dbReference>
<dbReference type="SUPFAM" id="SSF52799">
    <property type="entry name" value="(Phosphotyrosine protein) phosphatases II"/>
    <property type="match status" value="1"/>
</dbReference>
<dbReference type="EMBL" id="GEDG01025400">
    <property type="protein sequence ID" value="JAP15275.1"/>
    <property type="molecule type" value="Transcribed_RNA"/>
</dbReference>
<dbReference type="InterPro" id="IPR029021">
    <property type="entry name" value="Prot-tyrosine_phosphatase-like"/>
</dbReference>
<dbReference type="PANTHER" id="PTHR10367">
    <property type="entry name" value="MRNA-CAPPING ENZYME"/>
    <property type="match status" value="1"/>
</dbReference>
<name>A0A0V0H730_SOLCH</name>
<dbReference type="GO" id="GO:0004484">
    <property type="term" value="F:mRNA guanylyltransferase activity"/>
    <property type="evidence" value="ECO:0007669"/>
    <property type="project" value="TreeGrafter"/>
</dbReference>
<sequence>MEVEGQELKKRKQLGEDSMHTSRDNWRSRNGPRKFFDRYSLPKGWLYCPPYGDNIGLIIPSKVPLSESFNKNIPPGESYTPKEVIDRQRCLGREVSGVVTRFSSGYHIY</sequence>
<reference evidence="2" key="1">
    <citation type="submission" date="2015-12" db="EMBL/GenBank/DDBJ databases">
        <title>Gene expression during late stages of embryo sac development: a critical building block for successful pollen-pistil interactions.</title>
        <authorList>
            <person name="Liu Y."/>
            <person name="Joly V."/>
            <person name="Sabar M."/>
            <person name="Matton D.P."/>
        </authorList>
    </citation>
    <scope>NUCLEOTIDE SEQUENCE</scope>
</reference>
<dbReference type="AlphaFoldDB" id="A0A0V0H730"/>
<organism evidence="2">
    <name type="scientific">Solanum chacoense</name>
    <name type="common">Chaco potato</name>
    <dbReference type="NCBI Taxonomy" id="4108"/>
    <lineage>
        <taxon>Eukaryota</taxon>
        <taxon>Viridiplantae</taxon>
        <taxon>Streptophyta</taxon>
        <taxon>Embryophyta</taxon>
        <taxon>Tracheophyta</taxon>
        <taxon>Spermatophyta</taxon>
        <taxon>Magnoliopsida</taxon>
        <taxon>eudicotyledons</taxon>
        <taxon>Gunneridae</taxon>
        <taxon>Pentapetalae</taxon>
        <taxon>asterids</taxon>
        <taxon>lamiids</taxon>
        <taxon>Solanales</taxon>
        <taxon>Solanaceae</taxon>
        <taxon>Solanoideae</taxon>
        <taxon>Solaneae</taxon>
        <taxon>Solanum</taxon>
    </lineage>
</organism>
<evidence type="ECO:0000256" key="1">
    <source>
        <dbReference type="SAM" id="MobiDB-lite"/>
    </source>
</evidence>
<proteinExistence type="predicted"/>